<evidence type="ECO:0000256" key="2">
    <source>
        <dbReference type="ARBA" id="ARBA00022448"/>
    </source>
</evidence>
<reference evidence="11" key="1">
    <citation type="submission" date="2009-08" db="EMBL/GenBank/DDBJ databases">
        <title>Annotation of Salpingoeca rosetta.</title>
        <authorList>
            <consortium name="The Broad Institute Genome Sequencing Platform"/>
            <person name="Russ C."/>
            <person name="Cuomo C."/>
            <person name="Burger G."/>
            <person name="Gray M.W."/>
            <person name="Holland P.W.H."/>
            <person name="King N."/>
            <person name="Lang F.B.F."/>
            <person name="Roger A.J."/>
            <person name="Ruiz-Trillo I."/>
            <person name="Young S.K."/>
            <person name="Zeng Q."/>
            <person name="Gargeya S."/>
            <person name="Alvarado L."/>
            <person name="Berlin A."/>
            <person name="Chapman S.B."/>
            <person name="Chen Z."/>
            <person name="Freedman E."/>
            <person name="Gellesch M."/>
            <person name="Goldberg J."/>
            <person name="Griggs A."/>
            <person name="Gujja S."/>
            <person name="Heilman E."/>
            <person name="Heiman D."/>
            <person name="Howarth C."/>
            <person name="Mehta T."/>
            <person name="Neiman D."/>
            <person name="Pearson M."/>
            <person name="Roberts A."/>
            <person name="Saif S."/>
            <person name="Shea T."/>
            <person name="Shenoy N."/>
            <person name="Sisk P."/>
            <person name="Stolte C."/>
            <person name="Sykes S."/>
            <person name="White J."/>
            <person name="Yandava C."/>
            <person name="Haas B."/>
            <person name="Nusbaum C."/>
            <person name="Birren B."/>
        </authorList>
    </citation>
    <scope>NUCLEOTIDE SEQUENCE [LARGE SCALE GENOMIC DNA]</scope>
    <source>
        <strain evidence="11">ATCC 50818</strain>
    </source>
</reference>
<evidence type="ECO:0000313" key="11">
    <source>
        <dbReference type="EMBL" id="EGD75752.1"/>
    </source>
</evidence>
<evidence type="ECO:0008006" key="13">
    <source>
        <dbReference type="Google" id="ProtNLM"/>
    </source>
</evidence>
<keyword evidence="3 9" id="KW-0812">Transmembrane</keyword>
<evidence type="ECO:0000256" key="3">
    <source>
        <dbReference type="ARBA" id="ARBA00022692"/>
    </source>
</evidence>
<dbReference type="InterPro" id="IPR049562">
    <property type="entry name" value="SLC25A33/36-like"/>
</dbReference>
<evidence type="ECO:0000256" key="1">
    <source>
        <dbReference type="ARBA" id="ARBA00004448"/>
    </source>
</evidence>
<dbReference type="SUPFAM" id="SSF103506">
    <property type="entry name" value="Mitochondrial carrier"/>
    <property type="match status" value="1"/>
</dbReference>
<dbReference type="Proteomes" id="UP000007799">
    <property type="component" value="Unassembled WGS sequence"/>
</dbReference>
<dbReference type="STRING" id="946362.F2UGK2"/>
<dbReference type="GO" id="GO:0015218">
    <property type="term" value="F:pyrimidine nucleotide transmembrane transporter activity"/>
    <property type="evidence" value="ECO:0007669"/>
    <property type="project" value="InterPro"/>
</dbReference>
<evidence type="ECO:0000256" key="8">
    <source>
        <dbReference type="ARBA" id="ARBA00023136"/>
    </source>
</evidence>
<dbReference type="OMA" id="WVMYEQM"/>
<evidence type="ECO:0000256" key="6">
    <source>
        <dbReference type="ARBA" id="ARBA00022989"/>
    </source>
</evidence>
<comment type="subcellular location">
    <subcellularLocation>
        <location evidence="1">Mitochondrion inner membrane</location>
        <topology evidence="1">Multi-pass membrane protein</topology>
    </subcellularLocation>
</comment>
<dbReference type="OrthoDB" id="269120at2759"/>
<dbReference type="InParanoid" id="F2UGK2"/>
<keyword evidence="8 9" id="KW-0472">Membrane</keyword>
<proteinExistence type="inferred from homology"/>
<feature type="repeat" description="Solcar" evidence="9">
    <location>
        <begin position="283"/>
        <end position="371"/>
    </location>
</feature>
<keyword evidence="7" id="KW-0496">Mitochondrion</keyword>
<dbReference type="KEGG" id="sre:PTSG_12650"/>
<dbReference type="AlphaFoldDB" id="F2UGK2"/>
<organism evidence="12">
    <name type="scientific">Salpingoeca rosetta (strain ATCC 50818 / BSB-021)</name>
    <dbReference type="NCBI Taxonomy" id="946362"/>
    <lineage>
        <taxon>Eukaryota</taxon>
        <taxon>Choanoflagellata</taxon>
        <taxon>Craspedida</taxon>
        <taxon>Salpingoecidae</taxon>
        <taxon>Salpingoeca</taxon>
    </lineage>
</organism>
<dbReference type="PRINTS" id="PR00926">
    <property type="entry name" value="MITOCARRIER"/>
</dbReference>
<dbReference type="PANTHER" id="PTHR45829:SF4">
    <property type="entry name" value="MITOCHONDRIAL CARRIER PROTEIN RIM2"/>
    <property type="match status" value="1"/>
</dbReference>
<dbReference type="InterPro" id="IPR018108">
    <property type="entry name" value="MCP_transmembrane"/>
</dbReference>
<dbReference type="GO" id="GO:0005743">
    <property type="term" value="C:mitochondrial inner membrane"/>
    <property type="evidence" value="ECO:0007669"/>
    <property type="project" value="UniProtKB-SubCell"/>
</dbReference>
<dbReference type="GO" id="GO:1990519">
    <property type="term" value="P:pyrimidine nucleotide import into mitochondrion"/>
    <property type="evidence" value="ECO:0007669"/>
    <property type="project" value="TreeGrafter"/>
</dbReference>
<evidence type="ECO:0000256" key="9">
    <source>
        <dbReference type="PROSITE-ProRule" id="PRU00282"/>
    </source>
</evidence>
<keyword evidence="6" id="KW-1133">Transmembrane helix</keyword>
<keyword evidence="2 10" id="KW-0813">Transport</keyword>
<dbReference type="InterPro" id="IPR023395">
    <property type="entry name" value="MCP_dom_sf"/>
</dbReference>
<sequence length="384" mass="40960">MSRGSSESADAGVCNAAPCTPTTAASSATTTATTPAVAARTSEQQVTPRWVHFVSGGVGGCISATVTCPLEVVKTRMQSSLYTYTEQATRDAARRAQMSAARRSLYAFSQTAYALRETAAKEGVAGLWRGLGPMLLGVVPARSIYFLAYSQLKPHISSATGVPVGHWATHLSASACAALCSTTVVSPIWVVKTQVQLLSVAREEAAKHGNSGANATGGGGGSKGAATSLSNARAVAANIWRTDGLRGFFRGWTASAAGVVETAIQFTIYEQMKARLVNPESSMHGLQTFGVSALAKFCAIMLTYPHEVLRTRLRQEMHEGPRKYRGFFQTLMLVYREEGARALYRGMAAHMMRSVPNAAILILSYEVGLRLFLSATEHSDEHSK</sequence>
<dbReference type="eggNOG" id="KOG0757">
    <property type="taxonomic scope" value="Eukaryota"/>
</dbReference>
<dbReference type="Gene3D" id="1.50.40.10">
    <property type="entry name" value="Mitochondrial carrier domain"/>
    <property type="match status" value="2"/>
</dbReference>
<keyword evidence="12" id="KW-1185">Reference proteome</keyword>
<evidence type="ECO:0000256" key="7">
    <source>
        <dbReference type="ARBA" id="ARBA00023128"/>
    </source>
</evidence>
<dbReference type="InterPro" id="IPR002067">
    <property type="entry name" value="MCP"/>
</dbReference>
<dbReference type="PANTHER" id="PTHR45829">
    <property type="entry name" value="MITOCHONDRIAL CARRIER PROTEIN RIM2"/>
    <property type="match status" value="1"/>
</dbReference>
<dbReference type="EMBL" id="GL832973">
    <property type="protein sequence ID" value="EGD75752.1"/>
    <property type="molecule type" value="Genomic_DNA"/>
</dbReference>
<evidence type="ECO:0000256" key="5">
    <source>
        <dbReference type="ARBA" id="ARBA00022792"/>
    </source>
</evidence>
<accession>F2UGK2</accession>
<dbReference type="GeneID" id="16072234"/>
<dbReference type="FunCoup" id="F2UGK2">
    <property type="interactions" value="1610"/>
</dbReference>
<keyword evidence="4" id="KW-0677">Repeat</keyword>
<feature type="repeat" description="Solcar" evidence="9">
    <location>
        <begin position="47"/>
        <end position="155"/>
    </location>
</feature>
<gene>
    <name evidence="11" type="ORF">PTSG_12650</name>
</gene>
<name>F2UGK2_SALR5</name>
<protein>
    <recommendedName>
        <fullName evidence="13">Solute carrier family 25 member 33</fullName>
    </recommendedName>
</protein>
<keyword evidence="5" id="KW-0999">Mitochondrion inner membrane</keyword>
<evidence type="ECO:0000313" key="12">
    <source>
        <dbReference type="Proteomes" id="UP000007799"/>
    </source>
</evidence>
<evidence type="ECO:0000256" key="10">
    <source>
        <dbReference type="RuleBase" id="RU000488"/>
    </source>
</evidence>
<dbReference type="Pfam" id="PF00153">
    <property type="entry name" value="Mito_carr"/>
    <property type="match status" value="3"/>
</dbReference>
<evidence type="ECO:0000256" key="4">
    <source>
        <dbReference type="ARBA" id="ARBA00022737"/>
    </source>
</evidence>
<dbReference type="PROSITE" id="PS50920">
    <property type="entry name" value="SOLCAR"/>
    <property type="match status" value="3"/>
</dbReference>
<comment type="similarity">
    <text evidence="10">Belongs to the mitochondrial carrier (TC 2.A.29) family.</text>
</comment>
<dbReference type="RefSeq" id="XP_004991673.1">
    <property type="nucleotide sequence ID" value="XM_004991616.1"/>
</dbReference>
<feature type="repeat" description="Solcar" evidence="9">
    <location>
        <begin position="165"/>
        <end position="275"/>
    </location>
</feature>